<dbReference type="EMBL" id="KN828441">
    <property type="protein sequence ID" value="KIK74970.1"/>
    <property type="molecule type" value="Genomic_DNA"/>
</dbReference>
<accession>A0A0D0DCF3</accession>
<sequence>GNTDSSSSFSVLFPTTHYDTPTPISCSVLLISKSLNSNSWQQLPFPSPDVTVIQLQGPFKHCTIFNVYNDCTHHDTKKLL</sequence>
<dbReference type="Proteomes" id="UP000054538">
    <property type="component" value="Unassembled WGS sequence"/>
</dbReference>
<reference evidence="2" key="2">
    <citation type="submission" date="2015-01" db="EMBL/GenBank/DDBJ databases">
        <title>Evolutionary Origins and Diversification of the Mycorrhizal Mutualists.</title>
        <authorList>
            <consortium name="DOE Joint Genome Institute"/>
            <consortium name="Mycorrhizal Genomics Consortium"/>
            <person name="Kohler A."/>
            <person name="Kuo A."/>
            <person name="Nagy L.G."/>
            <person name="Floudas D."/>
            <person name="Copeland A."/>
            <person name="Barry K.W."/>
            <person name="Cichocki N."/>
            <person name="Veneault-Fourrey C."/>
            <person name="LaButti K."/>
            <person name="Lindquist E.A."/>
            <person name="Lipzen A."/>
            <person name="Lundell T."/>
            <person name="Morin E."/>
            <person name="Murat C."/>
            <person name="Riley R."/>
            <person name="Ohm R."/>
            <person name="Sun H."/>
            <person name="Tunlid A."/>
            <person name="Henrissat B."/>
            <person name="Grigoriev I.V."/>
            <person name="Hibbett D.S."/>
            <person name="Martin F."/>
        </authorList>
    </citation>
    <scope>NUCLEOTIDE SEQUENCE [LARGE SCALE GENOMIC DNA]</scope>
    <source>
        <strain evidence="2">Ve08.2h10</strain>
    </source>
</reference>
<evidence type="ECO:0000313" key="2">
    <source>
        <dbReference type="Proteomes" id="UP000054538"/>
    </source>
</evidence>
<evidence type="ECO:0000313" key="1">
    <source>
        <dbReference type="EMBL" id="KIK74970.1"/>
    </source>
</evidence>
<feature type="non-terminal residue" evidence="1">
    <location>
        <position position="1"/>
    </location>
</feature>
<reference evidence="1 2" key="1">
    <citation type="submission" date="2014-04" db="EMBL/GenBank/DDBJ databases">
        <authorList>
            <consortium name="DOE Joint Genome Institute"/>
            <person name="Kuo A."/>
            <person name="Kohler A."/>
            <person name="Jargeat P."/>
            <person name="Nagy L.G."/>
            <person name="Floudas D."/>
            <person name="Copeland A."/>
            <person name="Barry K.W."/>
            <person name="Cichocki N."/>
            <person name="Veneault-Fourrey C."/>
            <person name="LaButti K."/>
            <person name="Lindquist E.A."/>
            <person name="Lipzen A."/>
            <person name="Lundell T."/>
            <person name="Morin E."/>
            <person name="Murat C."/>
            <person name="Sun H."/>
            <person name="Tunlid A."/>
            <person name="Henrissat B."/>
            <person name="Grigoriev I.V."/>
            <person name="Hibbett D.S."/>
            <person name="Martin F."/>
            <person name="Nordberg H.P."/>
            <person name="Cantor M.N."/>
            <person name="Hua S.X."/>
        </authorList>
    </citation>
    <scope>NUCLEOTIDE SEQUENCE [LARGE SCALE GENOMIC DNA]</scope>
    <source>
        <strain evidence="1 2">Ve08.2h10</strain>
    </source>
</reference>
<organism evidence="1 2">
    <name type="scientific">Paxillus rubicundulus Ve08.2h10</name>
    <dbReference type="NCBI Taxonomy" id="930991"/>
    <lineage>
        <taxon>Eukaryota</taxon>
        <taxon>Fungi</taxon>
        <taxon>Dikarya</taxon>
        <taxon>Basidiomycota</taxon>
        <taxon>Agaricomycotina</taxon>
        <taxon>Agaricomycetes</taxon>
        <taxon>Agaricomycetidae</taxon>
        <taxon>Boletales</taxon>
        <taxon>Paxilineae</taxon>
        <taxon>Paxillaceae</taxon>
        <taxon>Paxillus</taxon>
    </lineage>
</organism>
<gene>
    <name evidence="1" type="ORF">PAXRUDRAFT_96039</name>
</gene>
<protein>
    <submittedName>
        <fullName evidence="1">Uncharacterized protein</fullName>
    </submittedName>
</protein>
<dbReference type="HOGENOM" id="CLU_159031_1_0_1"/>
<keyword evidence="2" id="KW-1185">Reference proteome</keyword>
<proteinExistence type="predicted"/>
<dbReference type="AlphaFoldDB" id="A0A0D0DCF3"/>
<feature type="non-terminal residue" evidence="1">
    <location>
        <position position="80"/>
    </location>
</feature>
<name>A0A0D0DCF3_9AGAM</name>
<dbReference type="OrthoDB" id="2840473at2759"/>
<dbReference type="InParanoid" id="A0A0D0DCF3"/>